<evidence type="ECO:0000259" key="6">
    <source>
        <dbReference type="Pfam" id="PF01284"/>
    </source>
</evidence>
<evidence type="ECO:0000256" key="5">
    <source>
        <dbReference type="SAM" id="Phobius"/>
    </source>
</evidence>
<keyword evidence="3 5" id="KW-1133">Transmembrane helix</keyword>
<dbReference type="GO" id="GO:0016020">
    <property type="term" value="C:membrane"/>
    <property type="evidence" value="ECO:0007669"/>
    <property type="project" value="UniProtKB-SubCell"/>
</dbReference>
<dbReference type="Proteomes" id="UP000777438">
    <property type="component" value="Unassembled WGS sequence"/>
</dbReference>
<feature type="transmembrane region" description="Helical" evidence="5">
    <location>
        <begin position="75"/>
        <end position="100"/>
    </location>
</feature>
<protein>
    <submittedName>
        <fullName evidence="7">Integral membrane protein</fullName>
    </submittedName>
</protein>
<dbReference type="EMBL" id="JAGPYM010000001">
    <property type="protein sequence ID" value="KAH6899933.1"/>
    <property type="molecule type" value="Genomic_DNA"/>
</dbReference>
<dbReference type="InterPro" id="IPR008253">
    <property type="entry name" value="Marvel"/>
</dbReference>
<proteinExistence type="predicted"/>
<feature type="transmembrane region" description="Helical" evidence="5">
    <location>
        <begin position="43"/>
        <end position="63"/>
    </location>
</feature>
<evidence type="ECO:0000313" key="7">
    <source>
        <dbReference type="EMBL" id="KAH6899933.1"/>
    </source>
</evidence>
<evidence type="ECO:0000313" key="8">
    <source>
        <dbReference type="Proteomes" id="UP000777438"/>
    </source>
</evidence>
<accession>A0A9P8WK21</accession>
<sequence>MALDRIVSMGLRAAELVFAAIVAGVTGDYLHHTNASSWNLGRFIYTEVVAGLSIFLALIWLIPFSSTFIHWPMDIFMSILWWVVFGLLVDLIGGSCGAIFDWGNVSPRGDQCGKFKADIAFAFLSAILWLVSALVGFFWVRKREQQAARADAAYSRRHRWYRRSHV</sequence>
<evidence type="ECO:0000256" key="2">
    <source>
        <dbReference type="ARBA" id="ARBA00022692"/>
    </source>
</evidence>
<dbReference type="PANTHER" id="PTHR39608:SF1">
    <property type="entry name" value="INTEGRAL MEMBRANE PROTEIN (AFU_ORTHOLOGUE AFUA_5G08640)"/>
    <property type="match status" value="1"/>
</dbReference>
<dbReference type="OrthoDB" id="4074965at2759"/>
<gene>
    <name evidence="7" type="ORF">B0T10DRAFT_11028</name>
</gene>
<evidence type="ECO:0000256" key="3">
    <source>
        <dbReference type="ARBA" id="ARBA00022989"/>
    </source>
</evidence>
<name>A0A9P8WK21_9HYPO</name>
<dbReference type="PANTHER" id="PTHR39608">
    <property type="entry name" value="INTEGRAL MEMBRANE PROTEIN (AFU_ORTHOLOGUE AFUA_5G08640)"/>
    <property type="match status" value="1"/>
</dbReference>
<feature type="transmembrane region" description="Helical" evidence="5">
    <location>
        <begin position="120"/>
        <end position="140"/>
    </location>
</feature>
<comment type="subcellular location">
    <subcellularLocation>
        <location evidence="1">Membrane</location>
        <topology evidence="1">Multi-pass membrane protein</topology>
    </subcellularLocation>
</comment>
<reference evidence="7 8" key="1">
    <citation type="journal article" date="2021" name="Nat. Commun.">
        <title>Genetic determinants of endophytism in the Arabidopsis root mycobiome.</title>
        <authorList>
            <person name="Mesny F."/>
            <person name="Miyauchi S."/>
            <person name="Thiergart T."/>
            <person name="Pickel B."/>
            <person name="Atanasova L."/>
            <person name="Karlsson M."/>
            <person name="Huettel B."/>
            <person name="Barry K.W."/>
            <person name="Haridas S."/>
            <person name="Chen C."/>
            <person name="Bauer D."/>
            <person name="Andreopoulos W."/>
            <person name="Pangilinan J."/>
            <person name="LaButti K."/>
            <person name="Riley R."/>
            <person name="Lipzen A."/>
            <person name="Clum A."/>
            <person name="Drula E."/>
            <person name="Henrissat B."/>
            <person name="Kohler A."/>
            <person name="Grigoriev I.V."/>
            <person name="Martin F.M."/>
            <person name="Hacquard S."/>
        </authorList>
    </citation>
    <scope>NUCLEOTIDE SEQUENCE [LARGE SCALE GENOMIC DNA]</scope>
    <source>
        <strain evidence="7 8">MPI-CAGE-CH-0241</strain>
    </source>
</reference>
<evidence type="ECO:0000256" key="4">
    <source>
        <dbReference type="ARBA" id="ARBA00023136"/>
    </source>
</evidence>
<feature type="domain" description="MARVEL" evidence="6">
    <location>
        <begin position="8"/>
        <end position="134"/>
    </location>
</feature>
<feature type="transmembrane region" description="Helical" evidence="5">
    <location>
        <begin position="12"/>
        <end position="31"/>
    </location>
</feature>
<dbReference type="AlphaFoldDB" id="A0A9P8WK21"/>
<evidence type="ECO:0000256" key="1">
    <source>
        <dbReference type="ARBA" id="ARBA00004141"/>
    </source>
</evidence>
<keyword evidence="8" id="KW-1185">Reference proteome</keyword>
<keyword evidence="4 5" id="KW-0472">Membrane</keyword>
<keyword evidence="2 5" id="KW-0812">Transmembrane</keyword>
<organism evidence="7 8">
    <name type="scientific">Thelonectria olida</name>
    <dbReference type="NCBI Taxonomy" id="1576542"/>
    <lineage>
        <taxon>Eukaryota</taxon>
        <taxon>Fungi</taxon>
        <taxon>Dikarya</taxon>
        <taxon>Ascomycota</taxon>
        <taxon>Pezizomycotina</taxon>
        <taxon>Sordariomycetes</taxon>
        <taxon>Hypocreomycetidae</taxon>
        <taxon>Hypocreales</taxon>
        <taxon>Nectriaceae</taxon>
        <taxon>Thelonectria</taxon>
    </lineage>
</organism>
<dbReference type="Pfam" id="PF01284">
    <property type="entry name" value="MARVEL"/>
    <property type="match status" value="1"/>
</dbReference>
<comment type="caution">
    <text evidence="7">The sequence shown here is derived from an EMBL/GenBank/DDBJ whole genome shotgun (WGS) entry which is preliminary data.</text>
</comment>